<dbReference type="OrthoDB" id="9776016at2"/>
<keyword evidence="4" id="KW-1185">Reference proteome</keyword>
<dbReference type="RefSeq" id="WP_043608502.1">
    <property type="nucleotide sequence ID" value="NZ_AXCY01000091.1"/>
</dbReference>
<accession>A0A0A0BNI3</accession>
<dbReference type="Gene3D" id="3.40.50.720">
    <property type="entry name" value="NAD(P)-binding Rossmann-like Domain"/>
    <property type="match status" value="1"/>
</dbReference>
<name>A0A0A0BNI3_9CELL</name>
<feature type="domain" description="NAD-dependent epimerase/dehydratase" evidence="2">
    <location>
        <begin position="7"/>
        <end position="217"/>
    </location>
</feature>
<dbReference type="Pfam" id="PF01370">
    <property type="entry name" value="Epimerase"/>
    <property type="match status" value="1"/>
</dbReference>
<protein>
    <submittedName>
        <fullName evidence="3">NAD-dependent dehydratase</fullName>
    </submittedName>
</protein>
<dbReference type="InterPro" id="IPR036291">
    <property type="entry name" value="NAD(P)-bd_dom_sf"/>
</dbReference>
<evidence type="ECO:0000313" key="3">
    <source>
        <dbReference type="EMBL" id="KGM09526.1"/>
    </source>
</evidence>
<dbReference type="PANTHER" id="PTHR43000">
    <property type="entry name" value="DTDP-D-GLUCOSE 4,6-DEHYDRATASE-RELATED"/>
    <property type="match status" value="1"/>
</dbReference>
<evidence type="ECO:0000256" key="1">
    <source>
        <dbReference type="ARBA" id="ARBA00007637"/>
    </source>
</evidence>
<reference evidence="3 4" key="2">
    <citation type="journal article" date="2015" name="Stand. Genomic Sci.">
        <title>Draft genome sequence of Cellulomonas carbonis T26(T) and comparative analysis of six Cellulomonas genomes.</title>
        <authorList>
            <person name="Zhuang W."/>
            <person name="Zhang S."/>
            <person name="Xia X."/>
            <person name="Wang G."/>
        </authorList>
    </citation>
    <scope>NUCLEOTIDE SEQUENCE [LARGE SCALE GENOMIC DNA]</scope>
    <source>
        <strain evidence="3 4">T26</strain>
    </source>
</reference>
<dbReference type="EMBL" id="AXCY01000091">
    <property type="protein sequence ID" value="KGM09526.1"/>
    <property type="molecule type" value="Genomic_DNA"/>
</dbReference>
<proteinExistence type="inferred from homology"/>
<comment type="similarity">
    <text evidence="1">Belongs to the NAD(P)-dependent epimerase/dehydratase family.</text>
</comment>
<dbReference type="InterPro" id="IPR001509">
    <property type="entry name" value="Epimerase_deHydtase"/>
</dbReference>
<comment type="caution">
    <text evidence="3">The sequence shown here is derived from an EMBL/GenBank/DDBJ whole genome shotgun (WGS) entry which is preliminary data.</text>
</comment>
<organism evidence="3 4">
    <name type="scientific">Cellulomonas carbonis T26</name>
    <dbReference type="NCBI Taxonomy" id="947969"/>
    <lineage>
        <taxon>Bacteria</taxon>
        <taxon>Bacillati</taxon>
        <taxon>Actinomycetota</taxon>
        <taxon>Actinomycetes</taxon>
        <taxon>Micrococcales</taxon>
        <taxon>Cellulomonadaceae</taxon>
        <taxon>Cellulomonas</taxon>
    </lineage>
</organism>
<dbReference type="AlphaFoldDB" id="A0A0A0BNI3"/>
<evidence type="ECO:0000313" key="4">
    <source>
        <dbReference type="Proteomes" id="UP000029839"/>
    </source>
</evidence>
<dbReference type="SUPFAM" id="SSF51735">
    <property type="entry name" value="NAD(P)-binding Rossmann-fold domains"/>
    <property type="match status" value="1"/>
</dbReference>
<gene>
    <name evidence="3" type="ORF">N868_01555</name>
</gene>
<dbReference type="CDD" id="cd05265">
    <property type="entry name" value="SDR_a1"/>
    <property type="match status" value="1"/>
</dbReference>
<dbReference type="Proteomes" id="UP000029839">
    <property type="component" value="Unassembled WGS sequence"/>
</dbReference>
<reference evidence="3 4" key="1">
    <citation type="submission" date="2013-08" db="EMBL/GenBank/DDBJ databases">
        <title>Genome sequencing of Cellulomonas carbonis T26.</title>
        <authorList>
            <person name="Chen F."/>
            <person name="Li Y."/>
            <person name="Wang G."/>
        </authorList>
    </citation>
    <scope>NUCLEOTIDE SEQUENCE [LARGE SCALE GENOMIC DNA]</scope>
    <source>
        <strain evidence="3 4">T26</strain>
    </source>
</reference>
<evidence type="ECO:0000259" key="2">
    <source>
        <dbReference type="Pfam" id="PF01370"/>
    </source>
</evidence>
<sequence length="330" mass="36447">MTAPSVLFIGGTGIISSACTRLAVERGLDVHLLTRGESDRPVPDGVTVLRGDVRDPASVRDALGSREFDAVVDWVAFTPEHVQADVDLFRDRTGQYVFISSASAYQTPPQRVPVVESAPLRNPYWEYSRNKIACEDLLVREYRDTGFPATVVRPSHTYDRTLVPFDGGWTVVERMRQGKEVVVHGDGTSLWTLTHNTDFARGLVPLLGRPRTVGEAFHITGDDVLTWDQIAHTLARAAGTTARIVHVPSDVIAAEDPAWGAGLLGDKAHSMVFDTTKLRSVVPDFVSTVPFEQGAREIVAWHDADRARRRVDAAMDALMDRLVDRFRVHA</sequence>